<accession>A0A1E5Q3G4</accession>
<gene>
    <name evidence="2" type="ORF">BEN30_01080</name>
</gene>
<keyword evidence="3" id="KW-1185">Reference proteome</keyword>
<protein>
    <submittedName>
        <fullName evidence="2">Uncharacterized protein</fullName>
    </submittedName>
</protein>
<reference evidence="3" key="1">
    <citation type="submission" date="2016-07" db="EMBL/GenBank/DDBJ databases">
        <authorList>
            <person name="Florea S."/>
            <person name="Webb J.S."/>
            <person name="Jaromczyk J."/>
            <person name="Schardl C.L."/>
        </authorList>
    </citation>
    <scope>NUCLEOTIDE SEQUENCE [LARGE SCALE GENOMIC DNA]</scope>
    <source>
        <strain evidence="3">MV-1</strain>
    </source>
</reference>
<keyword evidence="1" id="KW-0472">Membrane</keyword>
<dbReference type="AlphaFoldDB" id="A0A1E5Q3G4"/>
<comment type="caution">
    <text evidence="2">The sequence shown here is derived from an EMBL/GenBank/DDBJ whole genome shotgun (WGS) entry which is preliminary data.</text>
</comment>
<organism evidence="2 3">
    <name type="scientific">Magnetovibrio blakemorei</name>
    <dbReference type="NCBI Taxonomy" id="28181"/>
    <lineage>
        <taxon>Bacteria</taxon>
        <taxon>Pseudomonadati</taxon>
        <taxon>Pseudomonadota</taxon>
        <taxon>Alphaproteobacteria</taxon>
        <taxon>Rhodospirillales</taxon>
        <taxon>Magnetovibrionaceae</taxon>
        <taxon>Magnetovibrio</taxon>
    </lineage>
</organism>
<sequence length="183" mass="21096">MKIVFVDFPGGTMRSFYYRAVILSVAVVIIQGSVWLVDRYLLYLVSMLSIKCQTSNPSYAAKFVPAGQNERYFLIKRKFYSDDPAALFHPATYSASITASTRHDDFVLSGWLRDATTTHYYFGYENLGFENFVINRQTLEVIDFGRSEDIEPIKLKNCVDISIEEFNDASDRMLEQMKAKQKF</sequence>
<feature type="transmembrane region" description="Helical" evidence="1">
    <location>
        <begin position="16"/>
        <end position="37"/>
    </location>
</feature>
<evidence type="ECO:0000256" key="1">
    <source>
        <dbReference type="SAM" id="Phobius"/>
    </source>
</evidence>
<name>A0A1E5Q3G4_9PROT</name>
<dbReference type="EMBL" id="MCGG01000078">
    <property type="protein sequence ID" value="OEJ64031.1"/>
    <property type="molecule type" value="Genomic_DNA"/>
</dbReference>
<keyword evidence="1" id="KW-1133">Transmembrane helix</keyword>
<proteinExistence type="predicted"/>
<evidence type="ECO:0000313" key="2">
    <source>
        <dbReference type="EMBL" id="OEJ64031.1"/>
    </source>
</evidence>
<evidence type="ECO:0000313" key="3">
    <source>
        <dbReference type="Proteomes" id="UP000095347"/>
    </source>
</evidence>
<keyword evidence="1" id="KW-0812">Transmembrane</keyword>
<dbReference type="Proteomes" id="UP000095347">
    <property type="component" value="Unassembled WGS sequence"/>
</dbReference>